<reference evidence="12 13" key="1">
    <citation type="journal article" date="2018" name="Mol. Biol. Evol.">
        <title>Broad Genomic Sampling Reveals a Smut Pathogenic Ancestry of the Fungal Clade Ustilaginomycotina.</title>
        <authorList>
            <person name="Kijpornyongpan T."/>
            <person name="Mondo S.J."/>
            <person name="Barry K."/>
            <person name="Sandor L."/>
            <person name="Lee J."/>
            <person name="Lipzen A."/>
            <person name="Pangilinan J."/>
            <person name="LaButti K."/>
            <person name="Hainaut M."/>
            <person name="Henrissat B."/>
            <person name="Grigoriev I.V."/>
            <person name="Spatafora J.W."/>
            <person name="Aime M.C."/>
        </authorList>
    </citation>
    <scope>NUCLEOTIDE SEQUENCE [LARGE SCALE GENOMIC DNA]</scope>
    <source>
        <strain evidence="12 13">MCA 3882</strain>
    </source>
</reference>
<evidence type="ECO:0000313" key="13">
    <source>
        <dbReference type="Proteomes" id="UP000245771"/>
    </source>
</evidence>
<dbReference type="STRING" id="1280837.A0A316VK24"/>
<feature type="compositionally biased region" description="Polar residues" evidence="11">
    <location>
        <begin position="49"/>
        <end position="60"/>
    </location>
</feature>
<dbReference type="PANTHER" id="PTHR13108">
    <property type="entry name" value="CONDENSIN COMPLEX SUBUNIT 2"/>
    <property type="match status" value="1"/>
</dbReference>
<dbReference type="Pfam" id="PF05786">
    <property type="entry name" value="Cnd2"/>
    <property type="match status" value="1"/>
</dbReference>
<feature type="compositionally biased region" description="Low complexity" evidence="11">
    <location>
        <begin position="1"/>
        <end position="38"/>
    </location>
</feature>
<dbReference type="GO" id="GO:0000796">
    <property type="term" value="C:condensin complex"/>
    <property type="evidence" value="ECO:0007669"/>
    <property type="project" value="InterPro"/>
</dbReference>
<dbReference type="PANTHER" id="PTHR13108:SF9">
    <property type="entry name" value="CONDENSIN COMPLEX SUBUNIT 2"/>
    <property type="match status" value="1"/>
</dbReference>
<evidence type="ECO:0000256" key="6">
    <source>
        <dbReference type="ARBA" id="ARBA00022490"/>
    </source>
</evidence>
<comment type="subcellular location">
    <subcellularLocation>
        <location evidence="1">Chromosome</location>
    </subcellularLocation>
    <subcellularLocation>
        <location evidence="2">Cytoplasm</location>
    </subcellularLocation>
</comment>
<evidence type="ECO:0000256" key="3">
    <source>
        <dbReference type="ARBA" id="ARBA00009471"/>
    </source>
</evidence>
<keyword evidence="8" id="KW-0498">Mitosis</keyword>
<proteinExistence type="inferred from homology"/>
<feature type="region of interest" description="Disordered" evidence="11">
    <location>
        <begin position="903"/>
        <end position="947"/>
    </location>
</feature>
<protein>
    <recommendedName>
        <fullName evidence="4">Condensin complex subunit 2</fullName>
    </recommendedName>
</protein>
<dbReference type="Proteomes" id="UP000245771">
    <property type="component" value="Unassembled WGS sequence"/>
</dbReference>
<feature type="compositionally biased region" description="Basic and acidic residues" evidence="11">
    <location>
        <begin position="935"/>
        <end position="947"/>
    </location>
</feature>
<dbReference type="GO" id="GO:0003682">
    <property type="term" value="F:chromatin binding"/>
    <property type="evidence" value="ECO:0007669"/>
    <property type="project" value="TreeGrafter"/>
</dbReference>
<sequence length="1067" mass="115151">MAISVNSSRNPSSSSNPAAADSSSTSSSSRIRLNPSSPTISGAKADSSRALSGRQSNGSTGKRIFSQRSDHRGNENGANRTASKSTDHQSIHRRTSELSKTNNAPLASITNRSASSSYDDEMQSSRKMPSASGAAIAAALRASGDTSNDAGDGSSDRIHAPRSSQGTNRSISNRIPSALRRLPPGGSRIASRSIMPSGAYPGTDPAMPSSSSSHQSGSSMRSAPTALARANGRRSLGATLNAAAAGGAAQHDRDGRELNKLTVDSTSFEEWMKMATDNKINATNTWNFALIDYFHDMSLLKSENGDGSINFQKASCTLDGCVKVWTSRVDSVVVETGKLLSGLQDEGKESNTRGGRGRNADEEDGEGEEDIDGSGQKKKKARSREPTLVKSFNQLAVKKLDLEFTVDPLFKKTSADFDEGGAGGLLMNHLGVDSKARVVFDASDVPGQDDVEESETPVVVEDEDLQSEVDQEDEGDMTETELTSRNDKNGDFIDLTKIRTKLFGQNDFAIGQEDALGTLLTEMTVCPTFASFRFAPDDNTPFSELMAENENRTSIAPSFGFDTMTQSNTWDNEPLNDGAVFDDGMDDAFGDVGGGAMTGFNAGSAEPFDYQEASFDDGEEGGNLFTGEGSAQPQGPPDFSSLQGILNNSSDQPFEGDDFFGYFDQKMSKNWAGPEHWKMRNVMAPTAAGANATAGGAPEKAARKQKEPFVIDFTSSEGAVTSKELFETGKGQAGTLLPASKDFDDLYLLPEDRHFSSKQLLRLFIKPRAMLNPRRQGQMLDERAGVRTNEEADYWIQAAAQNGGLEGQGGAALGFDDDDDVGMPVVPFDTQFFHEDDDGGFDPMGEATENAMALEPEDEELATQALKRIRPEFVNYTKVAKRVDIRKLKENIWRELAIFAADEEEDPETSGEQSGSGMGDERGRQSTPKPGDSMDLDKSSLVKRDPTDPRTFDAVLSGLRKLYPKDRMDEISTSYCFICLLHLANEEGLQIQAGSSDLSMLAGKMIVEDDEDDDDAMDVPELLRNVKRASHNPFDDVLVDEEDPDQYRVGYLGQLSIAKDLTAGRSA</sequence>
<dbReference type="RefSeq" id="XP_025358261.1">
    <property type="nucleotide sequence ID" value="XM_025498370.1"/>
</dbReference>
<evidence type="ECO:0000256" key="1">
    <source>
        <dbReference type="ARBA" id="ARBA00004286"/>
    </source>
</evidence>
<feature type="region of interest" description="Disordered" evidence="11">
    <location>
        <begin position="343"/>
        <end position="385"/>
    </location>
</feature>
<dbReference type="InParanoid" id="A0A316VK24"/>
<evidence type="ECO:0000256" key="5">
    <source>
        <dbReference type="ARBA" id="ARBA00022454"/>
    </source>
</evidence>
<dbReference type="GeneID" id="37020151"/>
<feature type="compositionally biased region" description="Acidic residues" evidence="11">
    <location>
        <begin position="466"/>
        <end position="479"/>
    </location>
</feature>
<dbReference type="GO" id="GO:0007076">
    <property type="term" value="P:mitotic chromosome condensation"/>
    <property type="evidence" value="ECO:0007669"/>
    <property type="project" value="InterPro"/>
</dbReference>
<keyword evidence="7" id="KW-0132">Cell division</keyword>
<evidence type="ECO:0000256" key="9">
    <source>
        <dbReference type="ARBA" id="ARBA00023067"/>
    </source>
</evidence>
<evidence type="ECO:0000256" key="10">
    <source>
        <dbReference type="ARBA" id="ARBA00023306"/>
    </source>
</evidence>
<keyword evidence="13" id="KW-1185">Reference proteome</keyword>
<feature type="compositionally biased region" description="Low complexity" evidence="11">
    <location>
        <begin position="209"/>
        <end position="222"/>
    </location>
</feature>
<dbReference type="InterPro" id="IPR022816">
    <property type="entry name" value="Condensin_barren_su2"/>
</dbReference>
<organism evidence="12 13">
    <name type="scientific">Meira miltonrushii</name>
    <dbReference type="NCBI Taxonomy" id="1280837"/>
    <lineage>
        <taxon>Eukaryota</taxon>
        <taxon>Fungi</taxon>
        <taxon>Dikarya</taxon>
        <taxon>Basidiomycota</taxon>
        <taxon>Ustilaginomycotina</taxon>
        <taxon>Exobasidiomycetes</taxon>
        <taxon>Exobasidiales</taxon>
        <taxon>Brachybasidiaceae</taxon>
        <taxon>Meira</taxon>
    </lineage>
</organism>
<feature type="compositionally biased region" description="Low complexity" evidence="11">
    <location>
        <begin position="130"/>
        <end position="143"/>
    </location>
</feature>
<gene>
    <name evidence="12" type="ORF">FA14DRAFT_159755</name>
</gene>
<feature type="compositionally biased region" description="Acidic residues" evidence="11">
    <location>
        <begin position="361"/>
        <end position="372"/>
    </location>
</feature>
<feature type="region of interest" description="Disordered" evidence="11">
    <location>
        <begin position="1"/>
        <end position="228"/>
    </location>
</feature>
<name>A0A316VK24_9BASI</name>
<dbReference type="OrthoDB" id="362021at2759"/>
<evidence type="ECO:0000256" key="4">
    <source>
        <dbReference type="ARBA" id="ARBA00016065"/>
    </source>
</evidence>
<evidence type="ECO:0000256" key="7">
    <source>
        <dbReference type="ARBA" id="ARBA00022618"/>
    </source>
</evidence>
<comment type="similarity">
    <text evidence="3">Belongs to the CND2 (condensin subunit 2) family.</text>
</comment>
<dbReference type="FunCoup" id="A0A316VK24">
    <property type="interactions" value="517"/>
</dbReference>
<dbReference type="GO" id="GO:0051301">
    <property type="term" value="P:cell division"/>
    <property type="evidence" value="ECO:0007669"/>
    <property type="project" value="UniProtKB-KW"/>
</dbReference>
<evidence type="ECO:0000256" key="2">
    <source>
        <dbReference type="ARBA" id="ARBA00004496"/>
    </source>
</evidence>
<feature type="compositionally biased region" description="Basic and acidic residues" evidence="11">
    <location>
        <begin position="85"/>
        <end position="97"/>
    </location>
</feature>
<keyword evidence="9" id="KW-0226">DNA condensation</keyword>
<feature type="region of interest" description="Disordered" evidence="11">
    <location>
        <begin position="466"/>
        <end position="486"/>
    </location>
</feature>
<keyword evidence="10" id="KW-0131">Cell cycle</keyword>
<accession>A0A316VK24</accession>
<evidence type="ECO:0000256" key="8">
    <source>
        <dbReference type="ARBA" id="ARBA00022776"/>
    </source>
</evidence>
<evidence type="ECO:0000256" key="11">
    <source>
        <dbReference type="SAM" id="MobiDB-lite"/>
    </source>
</evidence>
<evidence type="ECO:0000313" key="12">
    <source>
        <dbReference type="EMBL" id="PWN37959.1"/>
    </source>
</evidence>
<dbReference type="GO" id="GO:0005737">
    <property type="term" value="C:cytoplasm"/>
    <property type="evidence" value="ECO:0007669"/>
    <property type="project" value="UniProtKB-SubCell"/>
</dbReference>
<feature type="compositionally biased region" description="Polar residues" evidence="11">
    <location>
        <begin position="162"/>
        <end position="175"/>
    </location>
</feature>
<dbReference type="EMBL" id="KZ819602">
    <property type="protein sequence ID" value="PWN37959.1"/>
    <property type="molecule type" value="Genomic_DNA"/>
</dbReference>
<dbReference type="AlphaFoldDB" id="A0A316VK24"/>
<keyword evidence="5" id="KW-0158">Chromosome</keyword>
<feature type="compositionally biased region" description="Polar residues" evidence="11">
    <location>
        <begin position="98"/>
        <end position="117"/>
    </location>
</feature>
<keyword evidence="6" id="KW-0963">Cytoplasm</keyword>